<evidence type="ECO:0000256" key="1">
    <source>
        <dbReference type="ARBA" id="ARBA00008791"/>
    </source>
</evidence>
<keyword evidence="4" id="KW-1185">Reference proteome</keyword>
<dbReference type="Pfam" id="PF00582">
    <property type="entry name" value="Usp"/>
    <property type="match status" value="1"/>
</dbReference>
<proteinExistence type="inferred from homology"/>
<evidence type="ECO:0000313" key="4">
    <source>
        <dbReference type="Proteomes" id="UP000475582"/>
    </source>
</evidence>
<dbReference type="SUPFAM" id="SSF52402">
    <property type="entry name" value="Adenine nucleotide alpha hydrolases-like"/>
    <property type="match status" value="2"/>
</dbReference>
<evidence type="ECO:0000313" key="3">
    <source>
        <dbReference type="EMBL" id="MTV36339.1"/>
    </source>
</evidence>
<reference evidence="3 4" key="1">
    <citation type="submission" date="2019-11" db="EMBL/GenBank/DDBJ databases">
        <title>Type strains purchased from KCTC, JCM and DSMZ.</title>
        <authorList>
            <person name="Lu H."/>
        </authorList>
    </citation>
    <scope>NUCLEOTIDE SEQUENCE [LARGE SCALE GENOMIC DNA]</scope>
    <source>
        <strain evidence="3 4">KCTC 22382</strain>
    </source>
</reference>
<organism evidence="3 4">
    <name type="scientific">Duganella radicis</name>
    <dbReference type="NCBI Taxonomy" id="551988"/>
    <lineage>
        <taxon>Bacteria</taxon>
        <taxon>Pseudomonadati</taxon>
        <taxon>Pseudomonadota</taxon>
        <taxon>Betaproteobacteria</taxon>
        <taxon>Burkholderiales</taxon>
        <taxon>Oxalobacteraceae</taxon>
        <taxon>Telluria group</taxon>
        <taxon>Duganella</taxon>
    </lineage>
</organism>
<protein>
    <submittedName>
        <fullName evidence="3">Universal stress protein</fullName>
    </submittedName>
</protein>
<dbReference type="OrthoDB" id="9804721at2"/>
<dbReference type="PRINTS" id="PR01438">
    <property type="entry name" value="UNVRSLSTRESS"/>
</dbReference>
<dbReference type="Gene3D" id="3.40.50.12370">
    <property type="match status" value="1"/>
</dbReference>
<comment type="caution">
    <text evidence="3">The sequence shown here is derived from an EMBL/GenBank/DDBJ whole genome shotgun (WGS) entry which is preliminary data.</text>
</comment>
<feature type="domain" description="UspA" evidence="2">
    <location>
        <begin position="222"/>
        <end position="344"/>
    </location>
</feature>
<name>A0A6L6PCH1_9BURK</name>
<dbReference type="InterPro" id="IPR006016">
    <property type="entry name" value="UspA"/>
</dbReference>
<accession>A0A6L6PCH1</accession>
<dbReference type="PANTHER" id="PTHR46268">
    <property type="entry name" value="STRESS RESPONSE PROTEIN NHAX"/>
    <property type="match status" value="1"/>
</dbReference>
<comment type="similarity">
    <text evidence="1">Belongs to the universal stress protein A family.</text>
</comment>
<dbReference type="InterPro" id="IPR006015">
    <property type="entry name" value="Universal_stress_UspA"/>
</dbReference>
<sequence length="346" mass="36892">MAAAPVDCCATECTVRAIAQAMTQIKSAVLATSQPHNREGSGKFDLDHTNARPGCIAYLQGSKQTEFTMYKTIVVHLASGESVCATMRVAARLAGQMEAHLIGTATTGVVELNYLMAAGAPMAVMAAADIDDLRQEAQQQLRQFEAQCQAHGVPSFEARLMDTSAADALLLQSRYCDLLVAGKADLLDYGMLLPARLPDTLLTKAARPVLLVPANMPADVRFDKIMLAWNGSQAASRAIAFAMPLIARASKVYVAVCNATQERIDVGGDPGVDLAVYLSRLHRNVELLRRDTDEDPDLALTSLAAEAGVHLIVAGAFGHSRIHDLVLGSTTRGLIARAEVPLLMAN</sequence>
<gene>
    <name evidence="3" type="ORF">GM676_01925</name>
</gene>
<evidence type="ECO:0000259" key="2">
    <source>
        <dbReference type="Pfam" id="PF00582"/>
    </source>
</evidence>
<dbReference type="CDD" id="cd00293">
    <property type="entry name" value="USP-like"/>
    <property type="match status" value="1"/>
</dbReference>
<dbReference type="AlphaFoldDB" id="A0A6L6PCH1"/>
<dbReference type="EMBL" id="WNKY01000001">
    <property type="protein sequence ID" value="MTV36339.1"/>
    <property type="molecule type" value="Genomic_DNA"/>
</dbReference>
<dbReference type="Proteomes" id="UP000475582">
    <property type="component" value="Unassembled WGS sequence"/>
</dbReference>
<dbReference type="PANTHER" id="PTHR46268:SF15">
    <property type="entry name" value="UNIVERSAL STRESS PROTEIN HP_0031"/>
    <property type="match status" value="1"/>
</dbReference>